<evidence type="ECO:0000313" key="8">
    <source>
        <dbReference type="Proteomes" id="UP000279259"/>
    </source>
</evidence>
<dbReference type="STRING" id="1890683.A0A427YDC2"/>
<dbReference type="OrthoDB" id="1716816at2759"/>
<dbReference type="Gene3D" id="3.40.30.120">
    <property type="match status" value="1"/>
</dbReference>
<dbReference type="Pfam" id="PF21274">
    <property type="entry name" value="Rng_hyd_C"/>
    <property type="match status" value="1"/>
</dbReference>
<keyword evidence="2" id="KW-0285">Flavoprotein</keyword>
<comment type="caution">
    <text evidence="7">The sequence shown here is derived from an EMBL/GenBank/DDBJ whole genome shotgun (WGS) entry which is preliminary data.</text>
</comment>
<proteinExistence type="predicted"/>
<reference evidence="7 8" key="1">
    <citation type="submission" date="2018-11" db="EMBL/GenBank/DDBJ databases">
        <title>Genome sequence of Saitozyma podzolica DSM 27192.</title>
        <authorList>
            <person name="Aliyu H."/>
            <person name="Gorte O."/>
            <person name="Ochsenreither K."/>
        </authorList>
    </citation>
    <scope>NUCLEOTIDE SEQUENCE [LARGE SCALE GENOMIC DNA]</scope>
    <source>
        <strain evidence="7 8">DSM 27192</strain>
    </source>
</reference>
<evidence type="ECO:0000256" key="2">
    <source>
        <dbReference type="ARBA" id="ARBA00022630"/>
    </source>
</evidence>
<keyword evidence="3" id="KW-0274">FAD</keyword>
<name>A0A427YDC2_9TREE</name>
<feature type="domain" description="FAD-binding" evidence="6">
    <location>
        <begin position="228"/>
        <end position="311"/>
    </location>
</feature>
<dbReference type="AlphaFoldDB" id="A0A427YDC2"/>
<evidence type="ECO:0000256" key="3">
    <source>
        <dbReference type="ARBA" id="ARBA00022827"/>
    </source>
</evidence>
<keyword evidence="8" id="KW-1185">Reference proteome</keyword>
<dbReference type="EMBL" id="RSCD01000014">
    <property type="protein sequence ID" value="RSH89169.1"/>
    <property type="molecule type" value="Genomic_DNA"/>
</dbReference>
<dbReference type="Pfam" id="PF01494">
    <property type="entry name" value="FAD_binding_3"/>
    <property type="match status" value="2"/>
</dbReference>
<sequence length="479" mass="52095">MVPEPSARAYSTRFGPEALVDKKPGPSEESRAIAVQARTLELYQGLGLTEEVVAGGYRIETVHIREGEQEIARIDLKSAGTGRSPFPFALAYPQDAHERLLIQKLEDAGVKVEWGVSLADFTQDETGVTVELEHDGKRTSVTAAFLCGCDGGHSQVRHALGIPFVGDTYAQVFYVADAILATQFSTDIYANIGSAGIALAMPKSELSELSMDDVRPSAEAALGVRVEHTNWFATYRIHHRVADKFRVGRCFLVGDAGHLHSPAGGQGMNTGIGDAFNLAWKLAMVYKGASDESILSTYEAERRPFALTLVATTDRVFRFIAGSDWLTRFLRIWVAPWILRLVAATGLGQSAAFNTVSQLRIQYRTSPFSQGKAGRVVGGDRLPWVHEGDLDNFAKLGSGWQLHVYGTPEPDLADEAESLGLELVQFPFSAAAAQAGLAQDAAYLVRPDGYVSWVSAAQNEEELRGFVDRLSLRFSPDAT</sequence>
<dbReference type="GO" id="GO:0071949">
    <property type="term" value="F:FAD binding"/>
    <property type="evidence" value="ECO:0007669"/>
    <property type="project" value="InterPro"/>
</dbReference>
<evidence type="ECO:0000256" key="4">
    <source>
        <dbReference type="ARBA" id="ARBA00023002"/>
    </source>
</evidence>
<dbReference type="PRINTS" id="PR00420">
    <property type="entry name" value="RNGMNOXGNASE"/>
</dbReference>
<accession>A0A427YDC2</accession>
<evidence type="ECO:0000259" key="6">
    <source>
        <dbReference type="Pfam" id="PF01494"/>
    </source>
</evidence>
<dbReference type="InterPro" id="IPR002938">
    <property type="entry name" value="FAD-bd"/>
</dbReference>
<dbReference type="InterPro" id="IPR050641">
    <property type="entry name" value="RIFMO-like"/>
</dbReference>
<keyword evidence="4" id="KW-0560">Oxidoreductase</keyword>
<evidence type="ECO:0000313" key="7">
    <source>
        <dbReference type="EMBL" id="RSH89169.1"/>
    </source>
</evidence>
<dbReference type="Gene3D" id="3.50.50.60">
    <property type="entry name" value="FAD/NAD(P)-binding domain"/>
    <property type="match status" value="1"/>
</dbReference>
<dbReference type="GO" id="GO:0016709">
    <property type="term" value="F:oxidoreductase activity, acting on paired donors, with incorporation or reduction of molecular oxygen, NAD(P)H as one donor, and incorporation of one atom of oxygen"/>
    <property type="evidence" value="ECO:0007669"/>
    <property type="project" value="UniProtKB-ARBA"/>
</dbReference>
<protein>
    <recommendedName>
        <fullName evidence="6">FAD-binding domain-containing protein</fullName>
    </recommendedName>
</protein>
<dbReference type="PANTHER" id="PTHR43004:SF19">
    <property type="entry name" value="BINDING MONOOXYGENASE, PUTATIVE (JCVI)-RELATED"/>
    <property type="match status" value="1"/>
</dbReference>
<dbReference type="PANTHER" id="PTHR43004">
    <property type="entry name" value="TRK SYSTEM POTASSIUM UPTAKE PROTEIN"/>
    <property type="match status" value="1"/>
</dbReference>
<feature type="region of interest" description="Disordered" evidence="5">
    <location>
        <begin position="1"/>
        <end position="27"/>
    </location>
</feature>
<gene>
    <name evidence="7" type="ORF">EHS25_002281</name>
</gene>
<dbReference type="Proteomes" id="UP000279259">
    <property type="component" value="Unassembled WGS sequence"/>
</dbReference>
<evidence type="ECO:0000256" key="1">
    <source>
        <dbReference type="ARBA" id="ARBA00001974"/>
    </source>
</evidence>
<evidence type="ECO:0000256" key="5">
    <source>
        <dbReference type="SAM" id="MobiDB-lite"/>
    </source>
</evidence>
<comment type="cofactor">
    <cofactor evidence="1">
        <name>FAD</name>
        <dbReference type="ChEBI" id="CHEBI:57692"/>
    </cofactor>
</comment>
<feature type="domain" description="FAD-binding" evidence="6">
    <location>
        <begin position="19"/>
        <end position="185"/>
    </location>
</feature>
<dbReference type="InterPro" id="IPR036188">
    <property type="entry name" value="FAD/NAD-bd_sf"/>
</dbReference>
<organism evidence="7 8">
    <name type="scientific">Saitozyma podzolica</name>
    <dbReference type="NCBI Taxonomy" id="1890683"/>
    <lineage>
        <taxon>Eukaryota</taxon>
        <taxon>Fungi</taxon>
        <taxon>Dikarya</taxon>
        <taxon>Basidiomycota</taxon>
        <taxon>Agaricomycotina</taxon>
        <taxon>Tremellomycetes</taxon>
        <taxon>Tremellales</taxon>
        <taxon>Trimorphomycetaceae</taxon>
        <taxon>Saitozyma</taxon>
    </lineage>
</organism>
<dbReference type="Gene3D" id="3.30.70.2450">
    <property type="match status" value="1"/>
</dbReference>
<dbReference type="SUPFAM" id="SSF51905">
    <property type="entry name" value="FAD/NAD(P)-binding domain"/>
    <property type="match status" value="1"/>
</dbReference>